<evidence type="ECO:0000256" key="3">
    <source>
        <dbReference type="ARBA" id="ARBA00022801"/>
    </source>
</evidence>
<dbReference type="Gene3D" id="2.60.40.2080">
    <property type="match status" value="3"/>
</dbReference>
<dbReference type="PATRIC" id="fig|1617427.3.peg.865"/>
<dbReference type="PRINTS" id="PR00723">
    <property type="entry name" value="SUBTILISIN"/>
</dbReference>
<dbReference type="InterPro" id="IPR015500">
    <property type="entry name" value="Peptidase_S8_subtilisin-rel"/>
</dbReference>
<dbReference type="EC" id="3.4.21.62" evidence="7"/>
<dbReference type="InterPro" id="IPR022398">
    <property type="entry name" value="Peptidase_S8_His-AS"/>
</dbReference>
<evidence type="ECO:0000259" key="6">
    <source>
        <dbReference type="Pfam" id="PF00082"/>
    </source>
</evidence>
<dbReference type="STRING" id="1617427.UZ20_WS6002000831"/>
<dbReference type="PANTHER" id="PTHR43806:SF11">
    <property type="entry name" value="CEREVISIN-RELATED"/>
    <property type="match status" value="1"/>
</dbReference>
<keyword evidence="3 5" id="KW-0378">Hydrolase</keyword>
<dbReference type="EMBL" id="JYPD01000025">
    <property type="protein sequence ID" value="KXK08303.1"/>
    <property type="molecule type" value="Genomic_DNA"/>
</dbReference>
<evidence type="ECO:0000256" key="1">
    <source>
        <dbReference type="ARBA" id="ARBA00011073"/>
    </source>
</evidence>
<dbReference type="InterPro" id="IPR023828">
    <property type="entry name" value="Peptidase_S8_Ser-AS"/>
</dbReference>
<dbReference type="InterPro" id="IPR036852">
    <property type="entry name" value="Peptidase_S8/S53_dom_sf"/>
</dbReference>
<evidence type="ECO:0000313" key="8">
    <source>
        <dbReference type="Proteomes" id="UP000070449"/>
    </source>
</evidence>
<protein>
    <submittedName>
        <fullName evidence="7">Subtilisin DY</fullName>
        <ecNumber evidence="7">3.4.21.62</ecNumber>
    </submittedName>
</protein>
<evidence type="ECO:0000256" key="2">
    <source>
        <dbReference type="ARBA" id="ARBA00022670"/>
    </source>
</evidence>
<keyword evidence="4 5" id="KW-0720">Serine protease</keyword>
<dbReference type="InterPro" id="IPR050131">
    <property type="entry name" value="Peptidase_S8_subtilisin-like"/>
</dbReference>
<evidence type="ECO:0000256" key="5">
    <source>
        <dbReference type="PROSITE-ProRule" id="PRU01240"/>
    </source>
</evidence>
<feature type="active site" description="Charge relay system" evidence="5">
    <location>
        <position position="242"/>
    </location>
</feature>
<proteinExistence type="inferred from homology"/>
<sequence>MSEPKKMKYKEPPIIRNYTTDSVVVSYKDNPNQYKRVRVVGSSKAYDIADLNVAHTIAKYNIRNDVASVQHNYIYSSSVWDRDIINDLDTPDDYELNAGNPLTGKHWYYEAADLRKAWNKQDCLNDGSLCGGDAEVIVAIIDTGLAFENYSGYLRDGVYSAFPGMFSSESINLYTNPGEVPTIANPNRHIDGIDSDGNGYIDDRHGIDAYAHSYCDAEEVEDPPCSFNQSRDAGHPNDDRGHGTFVTGLIASLVSNASDANAYTGSVSPAHKVSILPIKANFPDTNDFNTIGLVAALDYAIQAGADIINFSLAGSDYDPALHAKLIEAYDAGIFIVASSGNTGTSTVRYPAAYSQVFAVGAANPNNTRSSYSNYGTALNMVAYVGSGSAQGTAAWQGSFSCYFNDNCDSVLNPYLSYEMGYSIGTSFASPQVAAAAALIKSYVNELTPAQIAQLLEESAVDIGPVGFDNDTGHGVLNFYNAFSSVADNQAPLLTFVEPQGNNDTADESFTIIWDATDPEGSPNEDIEINFYLDDDTDPSQMVALIPGCRNSDITTKLGTGLSCQGDFHLFPNGNYYIQGCIKDIYSNTTCYVSDQIEIDNSEKLDSGTAAVSTDYYTDVLFSTSFTKTPVVYAITNTEYGTDMIYTEIRDITTSGFKVRARENDRSGYDNKHAPAHVGWIAVQNSTSDFQLGSISIDRNLSGDNPTGWNRIYFQKEFSTTPKILVMSQSHNGGDLDMADIRNVTNQYFDLRLEEPPGWDGNHIPETFAWIAFEDHFVYENGLNTTDHNWKQVSFTQVYDQAPIVLAQIQTENGGDPAEVDIRNITPLGFEYRIEEDGLLLDQLHANETISWLAVPRQGADELWGEVMVDHNWINVMLPDLMSHVPAVIAKVASENGGDTVEVDLRRVETGMFSVRIEEDLRAGWDGLHTFEKVVWYAQAVDPDPVSNSYNVSPSAINFESDSGTQRAGLLTKVDHNWFTYSFAQPFSSIPLIFFDIQSENGGDTSMPDIRNLSETGFQIRVEEDVIAGWDGSHTFEKIGWIAFETPNRGIFGHVEINRLMNTTGWNPLDLSAGSFSVTPYFVADIVSENGGDTVQVDVRNLTSNSIELRLEEEPKRYDGAHTFERINWWAW</sequence>
<feature type="active site" description="Charge relay system" evidence="5">
    <location>
        <position position="426"/>
    </location>
</feature>
<dbReference type="AlphaFoldDB" id="A0A136KG68"/>
<dbReference type="GO" id="GO:0006508">
    <property type="term" value="P:proteolysis"/>
    <property type="evidence" value="ECO:0007669"/>
    <property type="project" value="UniProtKB-KW"/>
</dbReference>
<dbReference type="InterPro" id="IPR000209">
    <property type="entry name" value="Peptidase_S8/S53_dom"/>
</dbReference>
<dbReference type="PANTHER" id="PTHR43806">
    <property type="entry name" value="PEPTIDASE S8"/>
    <property type="match status" value="1"/>
</dbReference>
<dbReference type="PROSITE" id="PS00138">
    <property type="entry name" value="SUBTILASE_SER"/>
    <property type="match status" value="1"/>
</dbReference>
<evidence type="ECO:0000313" key="7">
    <source>
        <dbReference type="EMBL" id="KXK08303.1"/>
    </source>
</evidence>
<dbReference type="SUPFAM" id="SSF52743">
    <property type="entry name" value="Subtilisin-like"/>
    <property type="match status" value="1"/>
</dbReference>
<dbReference type="GO" id="GO:0004252">
    <property type="term" value="F:serine-type endopeptidase activity"/>
    <property type="evidence" value="ECO:0007669"/>
    <property type="project" value="UniProtKB-UniRule"/>
</dbReference>
<dbReference type="PROSITE" id="PS00137">
    <property type="entry name" value="SUBTILASE_HIS"/>
    <property type="match status" value="1"/>
</dbReference>
<dbReference type="Gene3D" id="3.40.50.200">
    <property type="entry name" value="Peptidase S8/S53 domain"/>
    <property type="match status" value="1"/>
</dbReference>
<dbReference type="Proteomes" id="UP000070449">
    <property type="component" value="Unassembled WGS sequence"/>
</dbReference>
<dbReference type="GO" id="GO:0005615">
    <property type="term" value="C:extracellular space"/>
    <property type="evidence" value="ECO:0007669"/>
    <property type="project" value="TreeGrafter"/>
</dbReference>
<organism evidence="7 8">
    <name type="scientific">candidate division WS6 bacterium OLB21</name>
    <dbReference type="NCBI Taxonomy" id="1617427"/>
    <lineage>
        <taxon>Bacteria</taxon>
        <taxon>Candidatus Dojkabacteria</taxon>
    </lineage>
</organism>
<feature type="domain" description="Peptidase S8/S53" evidence="6">
    <location>
        <begin position="135"/>
        <end position="474"/>
    </location>
</feature>
<accession>A0A136KG68</accession>
<comment type="caution">
    <text evidence="7">The sequence shown here is derived from an EMBL/GenBank/DDBJ whole genome shotgun (WGS) entry which is preliminary data.</text>
</comment>
<dbReference type="PROSITE" id="PS51892">
    <property type="entry name" value="SUBTILASE"/>
    <property type="match status" value="1"/>
</dbReference>
<comment type="similarity">
    <text evidence="1 5">Belongs to the peptidase S8 family.</text>
</comment>
<evidence type="ECO:0000256" key="4">
    <source>
        <dbReference type="ARBA" id="ARBA00022825"/>
    </source>
</evidence>
<name>A0A136KG68_9BACT</name>
<dbReference type="InterPro" id="IPR037221">
    <property type="entry name" value="H-type_lectin_dom_sf"/>
</dbReference>
<reference evidence="7 8" key="1">
    <citation type="submission" date="2015-02" db="EMBL/GenBank/DDBJ databases">
        <title>Improved understanding of the partial-nitritation anammox process through 23 genomes representing the majority of the microbial community.</title>
        <authorList>
            <person name="Speth D.R."/>
            <person name="In T Zandt M."/>
            <person name="Guerrero Cruz S."/>
            <person name="Jetten M.S."/>
            <person name="Dutilh B.E."/>
        </authorList>
    </citation>
    <scope>NUCLEOTIDE SEQUENCE [LARGE SCALE GENOMIC DNA]</scope>
    <source>
        <strain evidence="7">OLB21</strain>
    </source>
</reference>
<gene>
    <name evidence="7" type="primary">apr</name>
    <name evidence="7" type="ORF">UZ20_WS6002000831</name>
</gene>
<feature type="active site" description="Charge relay system" evidence="5">
    <location>
        <position position="142"/>
    </location>
</feature>
<dbReference type="SUPFAM" id="SSF141086">
    <property type="entry name" value="Agglutinin HPA-like"/>
    <property type="match status" value="1"/>
</dbReference>
<keyword evidence="2 5" id="KW-0645">Protease</keyword>
<dbReference type="Pfam" id="PF00082">
    <property type="entry name" value="Peptidase_S8"/>
    <property type="match status" value="1"/>
</dbReference>